<reference evidence="2 3" key="1">
    <citation type="journal article" date="2020" name="Nature">
        <title>Six reference-quality genomes reveal evolution of bat adaptations.</title>
        <authorList>
            <person name="Jebb D."/>
            <person name="Huang Z."/>
            <person name="Pippel M."/>
            <person name="Hughes G.M."/>
            <person name="Lavrichenko K."/>
            <person name="Devanna P."/>
            <person name="Winkler S."/>
            <person name="Jermiin L.S."/>
            <person name="Skirmuntt E.C."/>
            <person name="Katzourakis A."/>
            <person name="Burkitt-Gray L."/>
            <person name="Ray D.A."/>
            <person name="Sullivan K.A.M."/>
            <person name="Roscito J.G."/>
            <person name="Kirilenko B.M."/>
            <person name="Davalos L.M."/>
            <person name="Corthals A.P."/>
            <person name="Power M.L."/>
            <person name="Jones G."/>
            <person name="Ransome R.D."/>
            <person name="Dechmann D.K.N."/>
            <person name="Locatelli A.G."/>
            <person name="Puechmaille S.J."/>
            <person name="Fedrigo O."/>
            <person name="Jarvis E.D."/>
            <person name="Hiller M."/>
            <person name="Vernes S.C."/>
            <person name="Myers E.W."/>
            <person name="Teeling E.C."/>
        </authorList>
    </citation>
    <scope>NUCLEOTIDE SEQUENCE [LARGE SCALE GENOMIC DNA]</scope>
    <source>
        <strain evidence="2">MMolMol1</strain>
        <tissue evidence="2">Muscle</tissue>
    </source>
</reference>
<sequence length="219" mass="24002">MHIQIQIKLSSISATLMPSQGSSTPSTTSSPIPLPTFRLFLYSFSMAASPSMIARVTIKIKPSLKLIYPFSSLPSSSSFYSPGFFSKSLHSGPQLPQSHLPLNSHCNLAFLPPLHGTALAKVTNNFPDPEHTCHSSSYLTTAESDSTNHFLASLKCFPSLAFMILFYLGFFFHLSDRSLSVFFTGSSLYKILISWSWGWGCVGGCILCLLSPSHSAWLH</sequence>
<feature type="transmembrane region" description="Helical" evidence="1">
    <location>
        <begin position="156"/>
        <end position="175"/>
    </location>
</feature>
<dbReference type="Proteomes" id="UP000550707">
    <property type="component" value="Unassembled WGS sequence"/>
</dbReference>
<feature type="transmembrane region" description="Helical" evidence="1">
    <location>
        <begin position="187"/>
        <end position="210"/>
    </location>
</feature>
<accession>A0A7J8C906</accession>
<protein>
    <submittedName>
        <fullName evidence="2">Uncharacterized protein</fullName>
    </submittedName>
</protein>
<evidence type="ECO:0000313" key="3">
    <source>
        <dbReference type="Proteomes" id="UP000550707"/>
    </source>
</evidence>
<keyword evidence="1" id="KW-0812">Transmembrane</keyword>
<evidence type="ECO:0000256" key="1">
    <source>
        <dbReference type="SAM" id="Phobius"/>
    </source>
</evidence>
<proteinExistence type="predicted"/>
<evidence type="ECO:0000313" key="2">
    <source>
        <dbReference type="EMBL" id="KAF6407348.1"/>
    </source>
</evidence>
<keyword evidence="3" id="KW-1185">Reference proteome</keyword>
<organism evidence="2 3">
    <name type="scientific">Molossus molossus</name>
    <name type="common">Pallas' mastiff bat</name>
    <name type="synonym">Vespertilio molossus</name>
    <dbReference type="NCBI Taxonomy" id="27622"/>
    <lineage>
        <taxon>Eukaryota</taxon>
        <taxon>Metazoa</taxon>
        <taxon>Chordata</taxon>
        <taxon>Craniata</taxon>
        <taxon>Vertebrata</taxon>
        <taxon>Euteleostomi</taxon>
        <taxon>Mammalia</taxon>
        <taxon>Eutheria</taxon>
        <taxon>Laurasiatheria</taxon>
        <taxon>Chiroptera</taxon>
        <taxon>Yangochiroptera</taxon>
        <taxon>Molossidae</taxon>
        <taxon>Molossus</taxon>
    </lineage>
</organism>
<dbReference type="AlphaFoldDB" id="A0A7J8C906"/>
<dbReference type="EMBL" id="JACASF010000021">
    <property type="protein sequence ID" value="KAF6407348.1"/>
    <property type="molecule type" value="Genomic_DNA"/>
</dbReference>
<comment type="caution">
    <text evidence="2">The sequence shown here is derived from an EMBL/GenBank/DDBJ whole genome shotgun (WGS) entry which is preliminary data.</text>
</comment>
<keyword evidence="1" id="KW-1133">Transmembrane helix</keyword>
<name>A0A7J8C906_MOLMO</name>
<dbReference type="InParanoid" id="A0A7J8C906"/>
<keyword evidence="1" id="KW-0472">Membrane</keyword>
<gene>
    <name evidence="2" type="ORF">HJG59_009972</name>
</gene>